<organism evidence="2">
    <name type="scientific">Nothobranchius korthausae</name>
    <dbReference type="NCBI Taxonomy" id="1143690"/>
    <lineage>
        <taxon>Eukaryota</taxon>
        <taxon>Metazoa</taxon>
        <taxon>Chordata</taxon>
        <taxon>Craniata</taxon>
        <taxon>Vertebrata</taxon>
        <taxon>Euteleostomi</taxon>
        <taxon>Actinopterygii</taxon>
        <taxon>Neopterygii</taxon>
        <taxon>Teleostei</taxon>
        <taxon>Neoteleostei</taxon>
        <taxon>Acanthomorphata</taxon>
        <taxon>Ovalentaria</taxon>
        <taxon>Atherinomorphae</taxon>
        <taxon>Cyprinodontiformes</taxon>
        <taxon>Nothobranchiidae</taxon>
        <taxon>Nothobranchius</taxon>
    </lineage>
</organism>
<gene>
    <name evidence="2" type="primary">SI:DKEY-34F9.3</name>
</gene>
<feature type="compositionally biased region" description="Basic and acidic residues" evidence="1">
    <location>
        <begin position="1"/>
        <end position="12"/>
    </location>
</feature>
<feature type="region of interest" description="Disordered" evidence="1">
    <location>
        <begin position="1"/>
        <end position="52"/>
    </location>
</feature>
<evidence type="ECO:0000256" key="1">
    <source>
        <dbReference type="SAM" id="MobiDB-lite"/>
    </source>
</evidence>
<evidence type="ECO:0000313" key="2">
    <source>
        <dbReference type="EMBL" id="SBQ81303.1"/>
    </source>
</evidence>
<accession>A0A1A8HCU1</accession>
<dbReference type="AlphaFoldDB" id="A0A1A8HCU1"/>
<dbReference type="EMBL" id="HAEC01013086">
    <property type="protein sequence ID" value="SBQ81303.1"/>
    <property type="molecule type" value="Transcribed_RNA"/>
</dbReference>
<feature type="non-terminal residue" evidence="2">
    <location>
        <position position="52"/>
    </location>
</feature>
<reference evidence="2" key="1">
    <citation type="submission" date="2016-05" db="EMBL/GenBank/DDBJ databases">
        <authorList>
            <person name="Lavstsen T."/>
            <person name="Jespersen J.S."/>
        </authorList>
    </citation>
    <scope>NUCLEOTIDE SEQUENCE</scope>
    <source>
        <tissue evidence="2">Brain</tissue>
    </source>
</reference>
<protein>
    <submittedName>
        <fullName evidence="2">Si:dkey-34f9.3</fullName>
    </submittedName>
</protein>
<name>A0A1A8HCU1_9TELE</name>
<feature type="non-terminal residue" evidence="2">
    <location>
        <position position="1"/>
    </location>
</feature>
<reference evidence="2" key="2">
    <citation type="submission" date="2016-06" db="EMBL/GenBank/DDBJ databases">
        <title>The genome of a short-lived fish provides insights into sex chromosome evolution and the genetic control of aging.</title>
        <authorList>
            <person name="Reichwald K."/>
            <person name="Felder M."/>
            <person name="Petzold A."/>
            <person name="Koch P."/>
            <person name="Groth M."/>
            <person name="Platzer M."/>
        </authorList>
    </citation>
    <scope>NUCLEOTIDE SEQUENCE</scope>
    <source>
        <tissue evidence="2">Brain</tissue>
    </source>
</reference>
<sequence>RLHRPAEGDPGVRLRPQILRGRVRKERLQEPKRRHLEHKRSDGSSLLDKVGL</sequence>
<proteinExistence type="predicted"/>